<dbReference type="NCBIfam" id="TIGR01098">
    <property type="entry name" value="3A0109s03R"/>
    <property type="match status" value="1"/>
</dbReference>
<dbReference type="GO" id="GO:0055085">
    <property type="term" value="P:transmembrane transport"/>
    <property type="evidence" value="ECO:0007669"/>
    <property type="project" value="InterPro"/>
</dbReference>
<accession>A0AA35WY74</accession>
<organism evidence="2 3">
    <name type="scientific">Geodia barretti</name>
    <name type="common">Barrett's horny sponge</name>
    <dbReference type="NCBI Taxonomy" id="519541"/>
    <lineage>
        <taxon>Eukaryota</taxon>
        <taxon>Metazoa</taxon>
        <taxon>Porifera</taxon>
        <taxon>Demospongiae</taxon>
        <taxon>Heteroscleromorpha</taxon>
        <taxon>Tetractinellida</taxon>
        <taxon>Astrophorina</taxon>
        <taxon>Geodiidae</taxon>
        <taxon>Geodia</taxon>
    </lineage>
</organism>
<sequence>MACSSEPEPVLKVGGIPDQDTARLARRYQSFADYLGKELGVEVEYVPSADYAAVVTAFRQGELQLAFFGALTGVQARIQNPGAVAIAQREGDAEFHTKFVARPELGLTSLEDIKPQATELTITFGSESSTSGHLMPRYYLAEAGINPDEDFRAPPSFSGSHDKTWQLVQSGSYDIGALSESVWDRALSDGKVDPDAAVEFHITPAYFDYNWTAQGDLDQVYGSGFTAKLQTALLKLNPQEHVEILELFSTDRFIETNNANYRTIEDVARGLDMIR</sequence>
<dbReference type="Pfam" id="PF12974">
    <property type="entry name" value="Phosphonate-bd"/>
    <property type="match status" value="1"/>
</dbReference>
<gene>
    <name evidence="2" type="ORF">GBAR_LOCUS17532</name>
</gene>
<reference evidence="2" key="1">
    <citation type="submission" date="2023-03" db="EMBL/GenBank/DDBJ databases">
        <authorList>
            <person name="Steffen K."/>
            <person name="Cardenas P."/>
        </authorList>
    </citation>
    <scope>NUCLEOTIDE SEQUENCE</scope>
</reference>
<proteinExistence type="predicted"/>
<comment type="caution">
    <text evidence="2">The sequence shown here is derived from an EMBL/GenBank/DDBJ whole genome shotgun (WGS) entry which is preliminary data.</text>
</comment>
<dbReference type="SUPFAM" id="SSF53850">
    <property type="entry name" value="Periplasmic binding protein-like II"/>
    <property type="match status" value="1"/>
</dbReference>
<dbReference type="PANTHER" id="PTHR35841">
    <property type="entry name" value="PHOSPHONATES-BINDING PERIPLASMIC PROTEIN"/>
    <property type="match status" value="1"/>
</dbReference>
<evidence type="ECO:0000256" key="1">
    <source>
        <dbReference type="ARBA" id="ARBA00022729"/>
    </source>
</evidence>
<name>A0AA35WY74_GEOBA</name>
<dbReference type="Proteomes" id="UP001174909">
    <property type="component" value="Unassembled WGS sequence"/>
</dbReference>
<dbReference type="AlphaFoldDB" id="A0AA35WY74"/>
<dbReference type="EMBL" id="CASHTH010002505">
    <property type="protein sequence ID" value="CAI8030897.1"/>
    <property type="molecule type" value="Genomic_DNA"/>
</dbReference>
<evidence type="ECO:0000313" key="2">
    <source>
        <dbReference type="EMBL" id="CAI8030897.1"/>
    </source>
</evidence>
<keyword evidence="1" id="KW-0732">Signal</keyword>
<protein>
    <submittedName>
        <fullName evidence="2">Probable ABC transporter phosphite binding protein PhnD1</fullName>
    </submittedName>
</protein>
<dbReference type="Gene3D" id="3.40.190.10">
    <property type="entry name" value="Periplasmic binding protein-like II"/>
    <property type="match status" value="2"/>
</dbReference>
<dbReference type="InterPro" id="IPR005770">
    <property type="entry name" value="PhnD"/>
</dbReference>
<dbReference type="NCBIfam" id="TIGR04553">
    <property type="entry name" value="ABC_peri_selen"/>
    <property type="match status" value="1"/>
</dbReference>
<keyword evidence="3" id="KW-1185">Reference proteome</keyword>
<dbReference type="InterPro" id="IPR030836">
    <property type="entry name" value="ABC_peri_PhnD-like"/>
</dbReference>
<dbReference type="PANTHER" id="PTHR35841:SF1">
    <property type="entry name" value="PHOSPHONATES-BINDING PERIPLASMIC PROTEIN"/>
    <property type="match status" value="1"/>
</dbReference>
<dbReference type="GO" id="GO:0043190">
    <property type="term" value="C:ATP-binding cassette (ABC) transporter complex"/>
    <property type="evidence" value="ECO:0007669"/>
    <property type="project" value="InterPro"/>
</dbReference>
<evidence type="ECO:0000313" key="3">
    <source>
        <dbReference type="Proteomes" id="UP001174909"/>
    </source>
</evidence>